<dbReference type="EMBL" id="PUHQ01000082">
    <property type="protein sequence ID" value="KAG0657365.1"/>
    <property type="molecule type" value="Genomic_DNA"/>
</dbReference>
<keyword evidence="2" id="KW-0472">Membrane</keyword>
<evidence type="ECO:0000313" key="5">
    <source>
        <dbReference type="Proteomes" id="UP000777482"/>
    </source>
</evidence>
<feature type="chain" id="PRO_5040416002" description="Proteophosphoglycan ppg4" evidence="3">
    <location>
        <begin position="24"/>
        <end position="721"/>
    </location>
</feature>
<dbReference type="Proteomes" id="UP000777482">
    <property type="component" value="Unassembled WGS sequence"/>
</dbReference>
<feature type="transmembrane region" description="Helical" evidence="2">
    <location>
        <begin position="248"/>
        <end position="266"/>
    </location>
</feature>
<name>A0A9P6VYF6_RHOMI</name>
<evidence type="ECO:0008006" key="6">
    <source>
        <dbReference type="Google" id="ProtNLM"/>
    </source>
</evidence>
<gene>
    <name evidence="4" type="ORF">C6P46_006549</name>
</gene>
<feature type="signal peptide" evidence="3">
    <location>
        <begin position="1"/>
        <end position="23"/>
    </location>
</feature>
<keyword evidence="3" id="KW-0732">Signal</keyword>
<protein>
    <recommendedName>
        <fullName evidence="6">Proteophosphoglycan ppg4</fullName>
    </recommendedName>
</protein>
<feature type="region of interest" description="Disordered" evidence="1">
    <location>
        <begin position="337"/>
        <end position="373"/>
    </location>
</feature>
<evidence type="ECO:0000313" key="4">
    <source>
        <dbReference type="EMBL" id="KAG0657365.1"/>
    </source>
</evidence>
<dbReference type="OrthoDB" id="28755at2759"/>
<proteinExistence type="predicted"/>
<dbReference type="PANTHER" id="PTHR37490">
    <property type="entry name" value="EXPRESSED PROTEIN"/>
    <property type="match status" value="1"/>
</dbReference>
<reference evidence="4 5" key="1">
    <citation type="submission" date="2020-11" db="EMBL/GenBank/DDBJ databases">
        <title>Kefir isolates.</title>
        <authorList>
            <person name="Marcisauskas S."/>
            <person name="Kim Y."/>
            <person name="Blasche S."/>
        </authorList>
    </citation>
    <scope>NUCLEOTIDE SEQUENCE [LARGE SCALE GENOMIC DNA]</scope>
    <source>
        <strain evidence="4 5">KR</strain>
    </source>
</reference>
<dbReference type="PANTHER" id="PTHR37490:SF1">
    <property type="entry name" value="GLYCOSYLTRANSFERASE 2-LIKE DOMAIN-CONTAINING PROTEIN"/>
    <property type="match status" value="1"/>
</dbReference>
<keyword evidence="5" id="KW-1185">Reference proteome</keyword>
<feature type="transmembrane region" description="Helical" evidence="2">
    <location>
        <begin position="272"/>
        <end position="296"/>
    </location>
</feature>
<sequence>MMPLAHFASFVALSVLSTQSLRGASPAQLAALPAVEYVVFAVLVNSASALQQRTGRWKHLPSEQEPPASSGSAFANGAAGSFPGGTAVQFRRTAWLAGAAAAAAAALRAVRFIRDPATLSQTLEILVVPALIGCSALPHLRPWTAAPRQSDWSPQTPLYVALTFLLAFVLIGTPVGAVSVALAIVQIILDAVSLLWIKDGLCAFDGLHIAQHATTSAACASLFLLPFLRFVRPMESQDHLASTSSPAFMTLIALGVATKAALYTLLRISLSALTPALAIFPRNLILLGISSIDGLAPFRQRSMQLYLIYLAGTVGAFCLDEDVGAVVRLWRNERGPTYGEVESKTDGTDGSASRSPSPHRRERGGGGATPCEEHVASSSTSLFRRSFIPFVPLAMLALVPPLSTLSSSHGPSYSESSISSSLYSSCARLPRAARPYICPLFLAPVASQTVDLVISYYNEDVTQMRRDLEELRTSPYVASRQNRVVLYNKGPHSADFLREKLALAPADEVVPLPNLGREGATYLSHILLHYNQTVADLAPAPTDPLPAVRDHLAQPASHLRRRKLADMTYFFQAYLAWHDVVRPRLREVTPETGFVNFGPNVKLECGTDSAVGLHFLMIAQMWSMFRGQLCAWSGQFAVSKCRIIANPYEHYAYLSELLEAPEGHWVHEGWGPNDSGGPSNPIFGHAVERSWPSIFDCAESRIQEECPDGEGSPAKGHCFDS</sequence>
<comment type="caution">
    <text evidence="4">The sequence shown here is derived from an EMBL/GenBank/DDBJ whole genome shotgun (WGS) entry which is preliminary data.</text>
</comment>
<evidence type="ECO:0000256" key="3">
    <source>
        <dbReference type="SAM" id="SignalP"/>
    </source>
</evidence>
<keyword evidence="2" id="KW-1133">Transmembrane helix</keyword>
<feature type="transmembrane region" description="Helical" evidence="2">
    <location>
        <begin position="209"/>
        <end position="228"/>
    </location>
</feature>
<dbReference type="AlphaFoldDB" id="A0A9P6VYF6"/>
<keyword evidence="2" id="KW-0812">Transmembrane</keyword>
<evidence type="ECO:0000256" key="2">
    <source>
        <dbReference type="SAM" id="Phobius"/>
    </source>
</evidence>
<feature type="transmembrane region" description="Helical" evidence="2">
    <location>
        <begin position="30"/>
        <end position="50"/>
    </location>
</feature>
<accession>A0A9P6VYF6</accession>
<feature type="transmembrane region" description="Helical" evidence="2">
    <location>
        <begin position="158"/>
        <end position="189"/>
    </location>
</feature>
<evidence type="ECO:0000256" key="1">
    <source>
        <dbReference type="SAM" id="MobiDB-lite"/>
    </source>
</evidence>
<organism evidence="4 5">
    <name type="scientific">Rhodotorula mucilaginosa</name>
    <name type="common">Yeast</name>
    <name type="synonym">Rhodotorula rubra</name>
    <dbReference type="NCBI Taxonomy" id="5537"/>
    <lineage>
        <taxon>Eukaryota</taxon>
        <taxon>Fungi</taxon>
        <taxon>Dikarya</taxon>
        <taxon>Basidiomycota</taxon>
        <taxon>Pucciniomycotina</taxon>
        <taxon>Microbotryomycetes</taxon>
        <taxon>Sporidiobolales</taxon>
        <taxon>Sporidiobolaceae</taxon>
        <taxon>Rhodotorula</taxon>
    </lineage>
</organism>